<comment type="caution">
    <text evidence="3">The sequence shown here is derived from an EMBL/GenBank/DDBJ whole genome shotgun (WGS) entry which is preliminary data.</text>
</comment>
<evidence type="ECO:0000259" key="2">
    <source>
        <dbReference type="Pfam" id="PF25583"/>
    </source>
</evidence>
<dbReference type="EMBL" id="QNTQ01000001">
    <property type="protein sequence ID" value="RBI87507.1"/>
    <property type="molecule type" value="Genomic_DNA"/>
</dbReference>
<feature type="domain" description="WCX" evidence="2">
    <location>
        <begin position="253"/>
        <end position="320"/>
    </location>
</feature>
<keyword evidence="4" id="KW-1185">Reference proteome</keyword>
<dbReference type="InterPro" id="IPR057727">
    <property type="entry name" value="WCX_dom"/>
</dbReference>
<dbReference type="PANTHER" id="PTHR34580">
    <property type="match status" value="1"/>
</dbReference>
<dbReference type="OrthoDB" id="7626446at2"/>
<dbReference type="InterPro" id="IPR051534">
    <property type="entry name" value="CBASS_pafABC_assoc_protein"/>
</dbReference>
<dbReference type="AlphaFoldDB" id="A0A365UDZ8"/>
<gene>
    <name evidence="3" type="ORF">DRV85_00820</name>
</gene>
<proteinExistence type="predicted"/>
<name>A0A365UDZ8_9RHOB</name>
<protein>
    <submittedName>
        <fullName evidence="3">WYL domain-containing protein</fullName>
    </submittedName>
</protein>
<evidence type="ECO:0000259" key="1">
    <source>
        <dbReference type="Pfam" id="PF13280"/>
    </source>
</evidence>
<dbReference type="Proteomes" id="UP000253370">
    <property type="component" value="Unassembled WGS sequence"/>
</dbReference>
<evidence type="ECO:0000313" key="4">
    <source>
        <dbReference type="Proteomes" id="UP000253370"/>
    </source>
</evidence>
<dbReference type="Pfam" id="PF25583">
    <property type="entry name" value="WCX"/>
    <property type="match status" value="1"/>
</dbReference>
<reference evidence="3 4" key="1">
    <citation type="submission" date="2018-07" db="EMBL/GenBank/DDBJ databases">
        <title>Rhodosalinus sp. strain E84T genomic sequence and assembly.</title>
        <authorList>
            <person name="Liu Z.-W."/>
            <person name="Lu D.-C."/>
        </authorList>
    </citation>
    <scope>NUCLEOTIDE SEQUENCE [LARGE SCALE GENOMIC DNA]</scope>
    <source>
        <strain evidence="3 4">E84</strain>
    </source>
</reference>
<feature type="domain" description="WYL" evidence="1">
    <location>
        <begin position="153"/>
        <end position="220"/>
    </location>
</feature>
<evidence type="ECO:0000313" key="3">
    <source>
        <dbReference type="EMBL" id="RBI87507.1"/>
    </source>
</evidence>
<organism evidence="3 4">
    <name type="scientific">Rhodosalinus halophilus</name>
    <dbReference type="NCBI Taxonomy" id="2259333"/>
    <lineage>
        <taxon>Bacteria</taxon>
        <taxon>Pseudomonadati</taxon>
        <taxon>Pseudomonadota</taxon>
        <taxon>Alphaproteobacteria</taxon>
        <taxon>Rhodobacterales</taxon>
        <taxon>Paracoccaceae</taxon>
        <taxon>Rhodosalinus</taxon>
    </lineage>
</organism>
<dbReference type="Pfam" id="PF13280">
    <property type="entry name" value="WYL"/>
    <property type="match status" value="1"/>
</dbReference>
<dbReference type="RefSeq" id="WP_113287530.1">
    <property type="nucleotide sequence ID" value="NZ_QNTQ01000001.1"/>
</dbReference>
<sequence>MSFRKATDLLRLAEMAGARYGGVSLDEIAETFEVDRRTAQRMTRALEDTFRGVRTRTDAERRKRWKLDPTEARMIFAQGLREAELTALEMSIRRAERDGAARDAEALARLRDRLLAAMPGPHARRVEADAEALLEAQGFASRPGPRVRVRSDLLGVIAEALKAPQRLTLTYAGARDAVPRERLVEPYGLLLGTRRYLVGRETGGDGRMRHYRLDRIGAARLEPGAFPRDPDFDLAGHAARAFGSFHAEAEYGEVVWRFAPRAAEVAREFLFHPDQEMTEEPDGSLTLRFRASGHLEMAWHLYQWGDAVEVVAPEALRRMVEGHRRGDFPALP</sequence>
<dbReference type="PROSITE" id="PS52050">
    <property type="entry name" value="WYL"/>
    <property type="match status" value="1"/>
</dbReference>
<dbReference type="InterPro" id="IPR026881">
    <property type="entry name" value="WYL_dom"/>
</dbReference>
<accession>A0A365UDZ8</accession>
<dbReference type="PANTHER" id="PTHR34580:SF1">
    <property type="entry name" value="PROTEIN PAFC"/>
    <property type="match status" value="1"/>
</dbReference>